<reference evidence="2" key="2">
    <citation type="submission" date="2023-01" db="EMBL/GenBank/DDBJ databases">
        <title>Draft genome sequence of Portibacter lacus strain NBRC 108769.</title>
        <authorList>
            <person name="Sun Q."/>
            <person name="Mori K."/>
        </authorList>
    </citation>
    <scope>NUCLEOTIDE SEQUENCE</scope>
    <source>
        <strain evidence="2">NBRC 108769</strain>
    </source>
</reference>
<dbReference type="GO" id="GO:0008703">
    <property type="term" value="F:5-amino-6-(5-phosphoribosylamino)uracil reductase activity"/>
    <property type="evidence" value="ECO:0007669"/>
    <property type="project" value="InterPro"/>
</dbReference>
<protein>
    <recommendedName>
        <fullName evidence="1">Bacterial bifunctional deaminase-reductase C-terminal domain-containing protein</fullName>
    </recommendedName>
</protein>
<dbReference type="AlphaFoldDB" id="A0AA37WGB7"/>
<dbReference type="Proteomes" id="UP001156666">
    <property type="component" value="Unassembled WGS sequence"/>
</dbReference>
<dbReference type="InterPro" id="IPR050765">
    <property type="entry name" value="Riboflavin_Biosynth_HTPR"/>
</dbReference>
<dbReference type="PANTHER" id="PTHR38011">
    <property type="entry name" value="DIHYDROFOLATE REDUCTASE FAMILY PROTEIN (AFU_ORTHOLOGUE AFUA_8G06820)"/>
    <property type="match status" value="1"/>
</dbReference>
<name>A0AA37WGB7_9BACT</name>
<dbReference type="SUPFAM" id="SSF53597">
    <property type="entry name" value="Dihydrofolate reductase-like"/>
    <property type="match status" value="1"/>
</dbReference>
<evidence type="ECO:0000313" key="3">
    <source>
        <dbReference type="Proteomes" id="UP001156666"/>
    </source>
</evidence>
<gene>
    <name evidence="2" type="ORF">GCM10007940_41730</name>
</gene>
<dbReference type="InterPro" id="IPR002734">
    <property type="entry name" value="RibDG_C"/>
</dbReference>
<dbReference type="RefSeq" id="WP_235291749.1">
    <property type="nucleotide sequence ID" value="NZ_BSOH01000027.1"/>
</dbReference>
<dbReference type="PANTHER" id="PTHR38011:SF11">
    <property type="entry name" value="2,5-DIAMINO-6-RIBOSYLAMINO-4(3H)-PYRIMIDINONE 5'-PHOSPHATE REDUCTASE"/>
    <property type="match status" value="1"/>
</dbReference>
<dbReference type="Gene3D" id="3.40.430.10">
    <property type="entry name" value="Dihydrofolate Reductase, subunit A"/>
    <property type="match status" value="1"/>
</dbReference>
<dbReference type="GO" id="GO:0009231">
    <property type="term" value="P:riboflavin biosynthetic process"/>
    <property type="evidence" value="ECO:0007669"/>
    <property type="project" value="InterPro"/>
</dbReference>
<keyword evidence="3" id="KW-1185">Reference proteome</keyword>
<organism evidence="2 3">
    <name type="scientific">Portibacter lacus</name>
    <dbReference type="NCBI Taxonomy" id="1099794"/>
    <lineage>
        <taxon>Bacteria</taxon>
        <taxon>Pseudomonadati</taxon>
        <taxon>Bacteroidota</taxon>
        <taxon>Saprospiria</taxon>
        <taxon>Saprospirales</taxon>
        <taxon>Haliscomenobacteraceae</taxon>
        <taxon>Portibacter</taxon>
    </lineage>
</organism>
<dbReference type="Pfam" id="PF01872">
    <property type="entry name" value="RibD_C"/>
    <property type="match status" value="1"/>
</dbReference>
<proteinExistence type="predicted"/>
<sequence length="195" mass="22664">MRKVIAALNMTLDGNCDHTAGIPDEEVHQHYTELLRQGEAILYGRTTYQLMEFWRTFLEKPFEQKSMNDFAKAIDKIPKIVFSNTLKNLDWESAALAKLELKDEVVELKQQSGNDIFIGSRSLIIQLLNLNLIDEFQLCIYPVIDRKGLRLFEDINDRIILNLIKTKIFKSGAVILYYQPKMIDKEEQRIANITK</sequence>
<accession>A0AA37WGB7</accession>
<dbReference type="EMBL" id="BSOH01000027">
    <property type="protein sequence ID" value="GLR19557.1"/>
    <property type="molecule type" value="Genomic_DNA"/>
</dbReference>
<evidence type="ECO:0000259" key="1">
    <source>
        <dbReference type="Pfam" id="PF01872"/>
    </source>
</evidence>
<reference evidence="2" key="1">
    <citation type="journal article" date="2014" name="Int. J. Syst. Evol. Microbiol.">
        <title>Complete genome sequence of Corynebacterium casei LMG S-19264T (=DSM 44701T), isolated from a smear-ripened cheese.</title>
        <authorList>
            <consortium name="US DOE Joint Genome Institute (JGI-PGF)"/>
            <person name="Walter F."/>
            <person name="Albersmeier A."/>
            <person name="Kalinowski J."/>
            <person name="Ruckert C."/>
        </authorList>
    </citation>
    <scope>NUCLEOTIDE SEQUENCE</scope>
    <source>
        <strain evidence="2">NBRC 108769</strain>
    </source>
</reference>
<feature type="domain" description="Bacterial bifunctional deaminase-reductase C-terminal" evidence="1">
    <location>
        <begin position="2"/>
        <end position="174"/>
    </location>
</feature>
<evidence type="ECO:0000313" key="2">
    <source>
        <dbReference type="EMBL" id="GLR19557.1"/>
    </source>
</evidence>
<comment type="caution">
    <text evidence="2">The sequence shown here is derived from an EMBL/GenBank/DDBJ whole genome shotgun (WGS) entry which is preliminary data.</text>
</comment>
<dbReference type="InterPro" id="IPR024072">
    <property type="entry name" value="DHFR-like_dom_sf"/>
</dbReference>